<dbReference type="STRING" id="1492738.FEM21_08590"/>
<protein>
    <submittedName>
        <fullName evidence="2">Uncharacterized protein</fullName>
    </submittedName>
</protein>
<feature type="transmembrane region" description="Helical" evidence="1">
    <location>
        <begin position="6"/>
        <end position="26"/>
    </location>
</feature>
<dbReference type="AlphaFoldDB" id="A0A066WZ63"/>
<dbReference type="eggNOG" id="ENOG50349A1">
    <property type="taxonomic scope" value="Bacteria"/>
</dbReference>
<evidence type="ECO:0000256" key="1">
    <source>
        <dbReference type="SAM" id="Phobius"/>
    </source>
</evidence>
<evidence type="ECO:0000313" key="2">
    <source>
        <dbReference type="EMBL" id="KDN55960.1"/>
    </source>
</evidence>
<dbReference type="OrthoDB" id="1494837at2"/>
<keyword evidence="1" id="KW-0812">Transmembrane</keyword>
<dbReference type="PATRIC" id="fig|1492738.3.peg.852"/>
<dbReference type="RefSeq" id="WP_035658219.1">
    <property type="nucleotide sequence ID" value="NZ_JNCA01000007.1"/>
</dbReference>
<dbReference type="EMBL" id="JNCA01000007">
    <property type="protein sequence ID" value="KDN55960.1"/>
    <property type="molecule type" value="Genomic_DNA"/>
</dbReference>
<accession>A0A066WZ63</accession>
<keyword evidence="3" id="KW-1185">Reference proteome</keyword>
<keyword evidence="1" id="KW-1133">Transmembrane helix</keyword>
<gene>
    <name evidence="2" type="ORF">FEM21_08590</name>
</gene>
<sequence length="259" mass="30714">MNIDKLINNLSGIGTFISSIIALYALKELIKQRRAMYRPRLFLNEFTLSVKGNPLFNSKNFYYFKLHLLHEAENKNDLTKHSISSQVFFQNIGYGIANKVKYRWDFDYRKALKKLVRLDNNIQFEIKKDKSILMSKNGEFLSNYNFDDLENEIKIDFIKPETLDFNKKPSIIPMIITTIHMDYVLIKNKMNDEICKKFDFEDFKDFPKPKLTISYEDIAGKKYNEVYKFSLTCSNSFFQKDDWTNNTNTDYAFLTFKSL</sequence>
<dbReference type="Proteomes" id="UP000027064">
    <property type="component" value="Unassembled WGS sequence"/>
</dbReference>
<reference evidence="2 3" key="1">
    <citation type="submission" date="2014-05" db="EMBL/GenBank/DDBJ databases">
        <title>Genome Sequence of Flavobacterium sp. EM1321.</title>
        <authorList>
            <person name="Shin S.-K."/>
            <person name="Yi H."/>
        </authorList>
    </citation>
    <scope>NUCLEOTIDE SEQUENCE [LARGE SCALE GENOMIC DNA]</scope>
    <source>
        <strain evidence="2 3">EM1321</strain>
    </source>
</reference>
<evidence type="ECO:0000313" key="3">
    <source>
        <dbReference type="Proteomes" id="UP000027064"/>
    </source>
</evidence>
<name>A0A066WZ63_9FLAO</name>
<proteinExistence type="predicted"/>
<comment type="caution">
    <text evidence="2">The sequence shown here is derived from an EMBL/GenBank/DDBJ whole genome shotgun (WGS) entry which is preliminary data.</text>
</comment>
<keyword evidence="1" id="KW-0472">Membrane</keyword>
<organism evidence="2 3">
    <name type="scientific">Flavobacterium seoulense</name>
    <dbReference type="NCBI Taxonomy" id="1492738"/>
    <lineage>
        <taxon>Bacteria</taxon>
        <taxon>Pseudomonadati</taxon>
        <taxon>Bacteroidota</taxon>
        <taxon>Flavobacteriia</taxon>
        <taxon>Flavobacteriales</taxon>
        <taxon>Flavobacteriaceae</taxon>
        <taxon>Flavobacterium</taxon>
    </lineage>
</organism>